<name>A0A0H4XHB6_9BACT</name>
<accession>A0A0H4XHB6</accession>
<feature type="domain" description="DUF4440" evidence="2">
    <location>
        <begin position="36"/>
        <end position="151"/>
    </location>
</feature>
<dbReference type="InterPro" id="IPR032710">
    <property type="entry name" value="NTF2-like_dom_sf"/>
</dbReference>
<dbReference type="Pfam" id="PF14534">
    <property type="entry name" value="DUF4440"/>
    <property type="match status" value="1"/>
</dbReference>
<dbReference type="SUPFAM" id="SSF54427">
    <property type="entry name" value="NTF2-like"/>
    <property type="match status" value="1"/>
</dbReference>
<dbReference type="PATRIC" id="fig|1297742.4.peg.4562"/>
<dbReference type="Proteomes" id="UP000009026">
    <property type="component" value="Chromosome"/>
</dbReference>
<sequence length="155" mass="17174">MLKRFLAFSVLSLLAACAPKRIPGTDIVDNSDTRAILGVMEQYRAALEARDAQGIQALISPSFQDDGGTPSDPSDDLDAKNLGAYLERVLPRIQGPRIELSVRRIQVGDNVAAAIYYWNASWRMPSLHSRAMKESELEQMVLRKEDGTWKIVSGI</sequence>
<evidence type="ECO:0000313" key="4">
    <source>
        <dbReference type="Proteomes" id="UP000009026"/>
    </source>
</evidence>
<dbReference type="PROSITE" id="PS51257">
    <property type="entry name" value="PROKAR_LIPOPROTEIN"/>
    <property type="match status" value="1"/>
</dbReference>
<protein>
    <recommendedName>
        <fullName evidence="2">DUF4440 domain-containing protein</fullName>
    </recommendedName>
</protein>
<dbReference type="Gene3D" id="3.10.450.50">
    <property type="match status" value="1"/>
</dbReference>
<dbReference type="EMBL" id="CP012109">
    <property type="protein sequence ID" value="AKQ67607.1"/>
    <property type="molecule type" value="Genomic_DNA"/>
</dbReference>
<evidence type="ECO:0000259" key="2">
    <source>
        <dbReference type="Pfam" id="PF14534"/>
    </source>
</evidence>
<proteinExistence type="predicted"/>
<dbReference type="AlphaFoldDB" id="A0A0H4XHB6"/>
<dbReference type="OrthoDB" id="5511838at2"/>
<keyword evidence="4" id="KW-1185">Reference proteome</keyword>
<dbReference type="KEGG" id="mym:A176_004519"/>
<evidence type="ECO:0000313" key="3">
    <source>
        <dbReference type="EMBL" id="AKQ67607.1"/>
    </source>
</evidence>
<dbReference type="RefSeq" id="WP_002639022.1">
    <property type="nucleotide sequence ID" value="NZ_CP012109.1"/>
</dbReference>
<dbReference type="STRING" id="1297742.A176_004519"/>
<gene>
    <name evidence="3" type="ORF">A176_004519</name>
</gene>
<organism evidence="3 4">
    <name type="scientific">Pseudomyxococcus hansupus</name>
    <dbReference type="NCBI Taxonomy" id="1297742"/>
    <lineage>
        <taxon>Bacteria</taxon>
        <taxon>Pseudomonadati</taxon>
        <taxon>Myxococcota</taxon>
        <taxon>Myxococcia</taxon>
        <taxon>Myxococcales</taxon>
        <taxon>Cystobacterineae</taxon>
        <taxon>Myxococcaceae</taxon>
        <taxon>Pseudomyxococcus</taxon>
    </lineage>
</organism>
<keyword evidence="1" id="KW-0732">Signal</keyword>
<feature type="signal peptide" evidence="1">
    <location>
        <begin position="1"/>
        <end position="15"/>
    </location>
</feature>
<dbReference type="eggNOG" id="ENOG5032N40">
    <property type="taxonomic scope" value="Bacteria"/>
</dbReference>
<evidence type="ECO:0000256" key="1">
    <source>
        <dbReference type="SAM" id="SignalP"/>
    </source>
</evidence>
<dbReference type="InterPro" id="IPR027843">
    <property type="entry name" value="DUF4440"/>
</dbReference>
<reference evidence="3 4" key="1">
    <citation type="journal article" date="2016" name="PLoS ONE">
        <title>Complete Genome Sequence and Comparative Genomics of a Novel Myxobacterium Myxococcus hansupus.</title>
        <authorList>
            <person name="Sharma G."/>
            <person name="Narwani T."/>
            <person name="Subramanian S."/>
        </authorList>
    </citation>
    <scope>NUCLEOTIDE SEQUENCE [LARGE SCALE GENOMIC DNA]</scope>
    <source>
        <strain evidence="4">mixupus</strain>
    </source>
</reference>
<feature type="chain" id="PRO_5012294413" description="DUF4440 domain-containing protein" evidence="1">
    <location>
        <begin position="16"/>
        <end position="155"/>
    </location>
</feature>